<protein>
    <recommendedName>
        <fullName evidence="3">Fibronectin type-III domain-containing protein</fullName>
    </recommendedName>
</protein>
<keyword evidence="5" id="KW-1185">Reference proteome</keyword>
<evidence type="ECO:0000259" key="3">
    <source>
        <dbReference type="PROSITE" id="PS50853"/>
    </source>
</evidence>
<accession>A0A163HV40</accession>
<feature type="region of interest" description="Disordered" evidence="1">
    <location>
        <begin position="252"/>
        <end position="281"/>
    </location>
</feature>
<organism evidence="4 5">
    <name type="scientific">Paenibacillus glucanolyticus</name>
    <dbReference type="NCBI Taxonomy" id="59843"/>
    <lineage>
        <taxon>Bacteria</taxon>
        <taxon>Bacillati</taxon>
        <taxon>Bacillota</taxon>
        <taxon>Bacilli</taxon>
        <taxon>Bacillales</taxon>
        <taxon>Paenibacillaceae</taxon>
        <taxon>Paenibacillus</taxon>
    </lineage>
</organism>
<dbReference type="SUPFAM" id="SSF49785">
    <property type="entry name" value="Galactose-binding domain-like"/>
    <property type="match status" value="1"/>
</dbReference>
<dbReference type="InterPro" id="IPR036116">
    <property type="entry name" value="FN3_sf"/>
</dbReference>
<keyword evidence="2" id="KW-0732">Signal</keyword>
<sequence length="356" mass="38834">MLKKVTGIILSIFLLSTVLFPAMTEAATVGKTIDGMLGFSPPDGTKASANANYGQAYSADKAIDKALGTYWNSGSTKGHLELTFPQPVELNFIQVATNVRPASGQTYTVYGLVNGKWIAISPPTVASASFESPNILNPILVDQGVYDGIKLEITAANSWVAVNEVTIGVNEKITLVAKGMDSSVRLDWNSVTNADEYKIEYGTESGKYTSNLTVTKDVYSNYVIPNLINGTTYYFQVKSIVNGVETIISNEAVATPKKPEEPGTENPGTEEPTTPEEPSGERALLVVTMVNGLEKEYDLSMSEVKTFIDWYDKKDAGNGPSKYAINKHKNNIGPFKNRIDYVIFNNILFFEINAYN</sequence>
<comment type="caution">
    <text evidence="4">The sequence shown here is derived from an EMBL/GenBank/DDBJ whole genome shotgun (WGS) entry which is preliminary data.</text>
</comment>
<proteinExistence type="predicted"/>
<dbReference type="RefSeq" id="WP_063477878.1">
    <property type="nucleotide sequence ID" value="NZ_CP147845.1"/>
</dbReference>
<feature type="chain" id="PRO_5007843216" description="Fibronectin type-III domain-containing protein" evidence="2">
    <location>
        <begin position="27"/>
        <end position="356"/>
    </location>
</feature>
<dbReference type="InterPro" id="IPR008979">
    <property type="entry name" value="Galactose-bd-like_sf"/>
</dbReference>
<dbReference type="PROSITE" id="PS50853">
    <property type="entry name" value="FN3"/>
    <property type="match status" value="1"/>
</dbReference>
<dbReference type="SUPFAM" id="SSF49265">
    <property type="entry name" value="Fibronectin type III"/>
    <property type="match status" value="1"/>
</dbReference>
<feature type="signal peptide" evidence="2">
    <location>
        <begin position="1"/>
        <end position="26"/>
    </location>
</feature>
<dbReference type="EMBL" id="LWMH01000001">
    <property type="protein sequence ID" value="KZS45679.1"/>
    <property type="molecule type" value="Genomic_DNA"/>
</dbReference>
<feature type="domain" description="Fibronectin type-III" evidence="3">
    <location>
        <begin position="169"/>
        <end position="259"/>
    </location>
</feature>
<dbReference type="Gene3D" id="2.60.120.260">
    <property type="entry name" value="Galactose-binding domain-like"/>
    <property type="match status" value="1"/>
</dbReference>
<dbReference type="AlphaFoldDB" id="A0A163HV40"/>
<dbReference type="InterPro" id="IPR003961">
    <property type="entry name" value="FN3_dom"/>
</dbReference>
<dbReference type="Gene3D" id="2.60.40.10">
    <property type="entry name" value="Immunoglobulins"/>
    <property type="match status" value="1"/>
</dbReference>
<evidence type="ECO:0000313" key="5">
    <source>
        <dbReference type="Proteomes" id="UP000076796"/>
    </source>
</evidence>
<evidence type="ECO:0000313" key="4">
    <source>
        <dbReference type="EMBL" id="KZS45679.1"/>
    </source>
</evidence>
<gene>
    <name evidence="4" type="ORF">AWU65_07020</name>
</gene>
<dbReference type="OrthoDB" id="1937631at2"/>
<dbReference type="GeneID" id="97552996"/>
<name>A0A163HV40_9BACL</name>
<dbReference type="CDD" id="cd00063">
    <property type="entry name" value="FN3"/>
    <property type="match status" value="1"/>
</dbReference>
<evidence type="ECO:0000256" key="1">
    <source>
        <dbReference type="SAM" id="MobiDB-lite"/>
    </source>
</evidence>
<dbReference type="Proteomes" id="UP000076796">
    <property type="component" value="Unassembled WGS sequence"/>
</dbReference>
<evidence type="ECO:0000256" key="2">
    <source>
        <dbReference type="SAM" id="SignalP"/>
    </source>
</evidence>
<dbReference type="InterPro" id="IPR013783">
    <property type="entry name" value="Ig-like_fold"/>
</dbReference>
<reference evidence="4" key="1">
    <citation type="journal article" date="2016" name="Genome Announc.">
        <title>Draft genomes of two strains of Paenibacillus glucanolyticus with capability to degrade lignocellulose.</title>
        <authorList>
            <person name="Mathews S.L."/>
            <person name="Pawlak J."/>
            <person name="Grunden A.M."/>
        </authorList>
    </citation>
    <scope>NUCLEOTIDE SEQUENCE [LARGE SCALE GENOMIC DNA]</scope>
    <source>
        <strain evidence="4">SLM1</strain>
    </source>
</reference>